<dbReference type="Pfam" id="PF01381">
    <property type="entry name" value="HTH_3"/>
    <property type="match status" value="1"/>
</dbReference>
<dbReference type="PROSITE" id="PS50943">
    <property type="entry name" value="HTH_CROC1"/>
    <property type="match status" value="1"/>
</dbReference>
<sequence>MTYNLKGFGEKLSSIRKKLNYTQNYISRELGIHPDTLRKIEGGKVIPKIETLDNLSSVLKADITALFLEYRIDDYSYFNDVKGSLEAKLDRFDYQSLSSEIKMLNKLSAVIKNPYYKKLIKQLTLFATAIPFLKSKI</sequence>
<dbReference type="AlphaFoldDB" id="A0AAU8HT98"/>
<dbReference type="GO" id="GO:0003677">
    <property type="term" value="F:DNA binding"/>
    <property type="evidence" value="ECO:0007669"/>
    <property type="project" value="InterPro"/>
</dbReference>
<dbReference type="EMBL" id="CP159485">
    <property type="protein sequence ID" value="XCI28218.1"/>
    <property type="molecule type" value="Genomic_DNA"/>
</dbReference>
<feature type="domain" description="HTH cro/C1-type" evidence="1">
    <location>
        <begin position="12"/>
        <end position="66"/>
    </location>
</feature>
<accession>A0AAU8HT98</accession>
<evidence type="ECO:0000259" key="1">
    <source>
        <dbReference type="PROSITE" id="PS50943"/>
    </source>
</evidence>
<protein>
    <submittedName>
        <fullName evidence="2">Helix-turn-helix transcriptional regulator</fullName>
    </submittedName>
</protein>
<dbReference type="Gene3D" id="1.10.260.40">
    <property type="entry name" value="lambda repressor-like DNA-binding domains"/>
    <property type="match status" value="1"/>
</dbReference>
<dbReference type="RefSeq" id="WP_353892794.1">
    <property type="nucleotide sequence ID" value="NZ_CP159485.1"/>
</dbReference>
<evidence type="ECO:0000313" key="2">
    <source>
        <dbReference type="EMBL" id="XCI28218.1"/>
    </source>
</evidence>
<name>A0AAU8HT98_9FIRM</name>
<dbReference type="InterPro" id="IPR010982">
    <property type="entry name" value="Lambda_DNA-bd_dom_sf"/>
</dbReference>
<reference evidence="2" key="2">
    <citation type="submission" date="2024-06" db="EMBL/GenBank/DDBJ databases">
        <authorList>
            <person name="Petrova K.O."/>
            <person name="Toshchakov S.V."/>
            <person name="Boltjanskaja Y.V."/>
            <person name="Kevbrin V.V."/>
        </authorList>
    </citation>
    <scope>NUCLEOTIDE SEQUENCE</scope>
    <source>
        <strain evidence="2">Z-710</strain>
    </source>
</reference>
<dbReference type="SUPFAM" id="SSF47413">
    <property type="entry name" value="lambda repressor-like DNA-binding domains"/>
    <property type="match status" value="1"/>
</dbReference>
<dbReference type="InterPro" id="IPR001387">
    <property type="entry name" value="Cro/C1-type_HTH"/>
</dbReference>
<proteinExistence type="predicted"/>
<gene>
    <name evidence="2" type="ORF">PRVXH_002168</name>
</gene>
<dbReference type="SMART" id="SM00530">
    <property type="entry name" value="HTH_XRE"/>
    <property type="match status" value="1"/>
</dbReference>
<organism evidence="2">
    <name type="scientific">Proteinivorax hydrogeniformans</name>
    <dbReference type="NCBI Taxonomy" id="1826727"/>
    <lineage>
        <taxon>Bacteria</taxon>
        <taxon>Bacillati</taxon>
        <taxon>Bacillota</taxon>
        <taxon>Clostridia</taxon>
        <taxon>Eubacteriales</taxon>
        <taxon>Proteinivoracaceae</taxon>
        <taxon>Proteinivorax</taxon>
    </lineage>
</organism>
<reference evidence="2" key="1">
    <citation type="journal article" date="2018" name="Antonie Van Leeuwenhoek">
        <title>Proteinivorax hydrogeniformans sp. nov., an anaerobic, haloalkaliphilic bacterium fermenting proteinaceous compounds with high hydrogen production.</title>
        <authorList>
            <person name="Boltyanskaya Y."/>
            <person name="Detkova E."/>
            <person name="Pimenov N."/>
            <person name="Kevbrin V."/>
        </authorList>
    </citation>
    <scope>NUCLEOTIDE SEQUENCE</scope>
    <source>
        <strain evidence="2">Z-710</strain>
    </source>
</reference>
<dbReference type="CDD" id="cd00093">
    <property type="entry name" value="HTH_XRE"/>
    <property type="match status" value="1"/>
</dbReference>